<organism evidence="1 2">
    <name type="scientific">Panagrolaimus sp. JU765</name>
    <dbReference type="NCBI Taxonomy" id="591449"/>
    <lineage>
        <taxon>Eukaryota</taxon>
        <taxon>Metazoa</taxon>
        <taxon>Ecdysozoa</taxon>
        <taxon>Nematoda</taxon>
        <taxon>Chromadorea</taxon>
        <taxon>Rhabditida</taxon>
        <taxon>Tylenchina</taxon>
        <taxon>Panagrolaimomorpha</taxon>
        <taxon>Panagrolaimoidea</taxon>
        <taxon>Panagrolaimidae</taxon>
        <taxon>Panagrolaimus</taxon>
    </lineage>
</organism>
<accession>A0AC34RP40</accession>
<proteinExistence type="predicted"/>
<protein>
    <submittedName>
        <fullName evidence="2">Uncharacterized protein</fullName>
    </submittedName>
</protein>
<sequence>MPAEKYLLGLKTEEFVILASHQSKIDFQDVTISTYSDKSVVLNKKWRTFMKVVGDSGDAYYFSKYIQDAAWNLDKFEATPSKIHDLVKEKINFVLENGDYWQCDALIGGFDKLSNQPWLSFLDYRGFAITDKPIIVRNFPGLDAEHYLNSIYHPRMSFQSAVDAIHTCLKKVTEACGYELPMFSLLVIDRKGGRQHEEYM</sequence>
<evidence type="ECO:0000313" key="1">
    <source>
        <dbReference type="Proteomes" id="UP000887576"/>
    </source>
</evidence>
<name>A0AC34RP40_9BILA</name>
<evidence type="ECO:0000313" key="2">
    <source>
        <dbReference type="WBParaSite" id="JU765_v2.g8833.t1"/>
    </source>
</evidence>
<reference evidence="2" key="1">
    <citation type="submission" date="2022-11" db="UniProtKB">
        <authorList>
            <consortium name="WormBaseParasite"/>
        </authorList>
    </citation>
    <scope>IDENTIFICATION</scope>
</reference>
<dbReference type="Proteomes" id="UP000887576">
    <property type="component" value="Unplaced"/>
</dbReference>
<dbReference type="WBParaSite" id="JU765_v2.g8833.t1">
    <property type="protein sequence ID" value="JU765_v2.g8833.t1"/>
    <property type="gene ID" value="JU765_v2.g8833"/>
</dbReference>